<accession>A0ABS5S3T7</accession>
<dbReference type="Proteomes" id="UP001297092">
    <property type="component" value="Unassembled WGS sequence"/>
</dbReference>
<organism evidence="1 2">
    <name type="scientific">Aequorivita echinoideorum</name>
    <dbReference type="NCBI Taxonomy" id="1549647"/>
    <lineage>
        <taxon>Bacteria</taxon>
        <taxon>Pseudomonadati</taxon>
        <taxon>Bacteroidota</taxon>
        <taxon>Flavobacteriia</taxon>
        <taxon>Flavobacteriales</taxon>
        <taxon>Flavobacteriaceae</taxon>
        <taxon>Aequorivita</taxon>
    </lineage>
</organism>
<dbReference type="RefSeq" id="WP_214112495.1">
    <property type="nucleotide sequence ID" value="NZ_JAHCTB010000002.1"/>
</dbReference>
<evidence type="ECO:0000313" key="2">
    <source>
        <dbReference type="Proteomes" id="UP001297092"/>
    </source>
</evidence>
<dbReference type="EMBL" id="JAHCTB010000002">
    <property type="protein sequence ID" value="MBT0607638.1"/>
    <property type="molecule type" value="Genomic_DNA"/>
</dbReference>
<sequence>MKIDYSEEIRNFLKNNFEPVLSEAHENEETLKKSLSSIHSMLVSILPRDWVVESEVYEALTELGFKSFYFESEPVTKKNEEGETVVVFEGWKGFAYFLQPIN</sequence>
<reference evidence="1 2" key="1">
    <citation type="submission" date="2021-05" db="EMBL/GenBank/DDBJ databases">
        <title>Aequorivita echinoideorum JCM 30378 genome.</title>
        <authorList>
            <person name="Zhang H."/>
            <person name="Li C."/>
        </authorList>
    </citation>
    <scope>NUCLEOTIDE SEQUENCE [LARGE SCALE GENOMIC DNA]</scope>
    <source>
        <strain evidence="1 2">JCM30378</strain>
    </source>
</reference>
<evidence type="ECO:0000313" key="1">
    <source>
        <dbReference type="EMBL" id="MBT0607638.1"/>
    </source>
</evidence>
<comment type="caution">
    <text evidence="1">The sequence shown here is derived from an EMBL/GenBank/DDBJ whole genome shotgun (WGS) entry which is preliminary data.</text>
</comment>
<evidence type="ECO:0008006" key="3">
    <source>
        <dbReference type="Google" id="ProtNLM"/>
    </source>
</evidence>
<protein>
    <recommendedName>
        <fullName evidence="3">Nif11 domain-containing protein</fullName>
    </recommendedName>
</protein>
<proteinExistence type="predicted"/>
<keyword evidence="2" id="KW-1185">Reference proteome</keyword>
<name>A0ABS5S3T7_9FLAO</name>
<gene>
    <name evidence="1" type="ORF">KIV10_05535</name>
</gene>